<sequence length="62" mass="6816">MNNRKKGGNFLVILLIIIVVDALFIGYSMIKKHNQKNSQASTIQTTVIMNAPAPTIKSIVMS</sequence>
<feature type="transmembrane region" description="Helical" evidence="1">
    <location>
        <begin position="12"/>
        <end position="30"/>
    </location>
</feature>
<dbReference type="AlphaFoldDB" id="A0A6P1EB09"/>
<gene>
    <name evidence="2" type="ORF">GQR93_03270</name>
</gene>
<keyword evidence="1" id="KW-0812">Transmembrane</keyword>
<evidence type="ECO:0000256" key="1">
    <source>
        <dbReference type="SAM" id="Phobius"/>
    </source>
</evidence>
<evidence type="ECO:0000313" key="3">
    <source>
        <dbReference type="Proteomes" id="UP000465035"/>
    </source>
</evidence>
<dbReference type="Proteomes" id="UP000465035">
    <property type="component" value="Chromosome"/>
</dbReference>
<keyword evidence="1" id="KW-0472">Membrane</keyword>
<protein>
    <submittedName>
        <fullName evidence="2">Uncharacterized protein</fullName>
    </submittedName>
</protein>
<accession>A0A6P1EB09</accession>
<proteinExistence type="predicted"/>
<organism evidence="2 3">
    <name type="scientific">Lentilactobacillus hilgardii</name>
    <name type="common">Lactobacillus hilgardii</name>
    <dbReference type="NCBI Taxonomy" id="1588"/>
    <lineage>
        <taxon>Bacteria</taxon>
        <taxon>Bacillati</taxon>
        <taxon>Bacillota</taxon>
        <taxon>Bacilli</taxon>
        <taxon>Lactobacillales</taxon>
        <taxon>Lactobacillaceae</taxon>
        <taxon>Lentilactobacillus</taxon>
    </lineage>
</organism>
<dbReference type="SMR" id="A0A6P1EB09"/>
<name>A0A6P1EB09_LENHI</name>
<keyword evidence="1" id="KW-1133">Transmembrane helix</keyword>
<dbReference type="RefSeq" id="WP_003552216.1">
    <property type="nucleotide sequence ID" value="NZ_CABKOL010000106.1"/>
</dbReference>
<evidence type="ECO:0000313" key="2">
    <source>
        <dbReference type="EMBL" id="QHB51314.1"/>
    </source>
</evidence>
<reference evidence="2 3" key="1">
    <citation type="submission" date="2019-12" db="EMBL/GenBank/DDBJ databases">
        <title>Lactobacillus hilgardii FLUB.</title>
        <authorList>
            <person name="Gustaw K."/>
        </authorList>
    </citation>
    <scope>NUCLEOTIDE SEQUENCE [LARGE SCALE GENOMIC DNA]</scope>
    <source>
        <strain evidence="2 3">FLUB</strain>
    </source>
</reference>
<dbReference type="GeneID" id="69057381"/>
<dbReference type="EMBL" id="CP047121">
    <property type="protein sequence ID" value="QHB51314.1"/>
    <property type="molecule type" value="Genomic_DNA"/>
</dbReference>